<keyword evidence="2" id="KW-1185">Reference proteome</keyword>
<reference evidence="1 2" key="1">
    <citation type="journal article" date="2013" name="J. Virol.">
        <title>Insights into head-tailed viruses infecting extremely halophilic archaea.</title>
        <authorList>
            <person name="Pietila M.K."/>
            <person name="Laurinmaki P."/>
            <person name="Russell D.A."/>
            <person name="Ko C.C."/>
            <person name="Jacobs-Sera D."/>
            <person name="Butcher S.J."/>
            <person name="Bamford D.H."/>
            <person name="Hendrix R.W."/>
        </authorList>
    </citation>
    <scope>NUCLEOTIDE SEQUENCE [LARGE SCALE GENOMIC DNA]</scope>
</reference>
<protein>
    <submittedName>
        <fullName evidence="1">Uncharacterized protein</fullName>
    </submittedName>
</protein>
<name>L7TNI1_9CAUD</name>
<gene>
    <name evidence="1" type="primary">42</name>
    <name evidence="1" type="ORF">HVTV1_42</name>
</gene>
<accession>L7TNI1</accession>
<dbReference type="RefSeq" id="YP_007378948.1">
    <property type="nucleotide sequence ID" value="NC_020158.1"/>
</dbReference>
<organism evidence="1 2">
    <name type="scientific">Haloarcula vallismortis tailed virus 1</name>
    <dbReference type="NCBI Taxonomy" id="1262528"/>
    <lineage>
        <taxon>Viruses</taxon>
        <taxon>Duplodnaviria</taxon>
        <taxon>Heunggongvirae</taxon>
        <taxon>Uroviricota</taxon>
        <taxon>Caudoviricetes</taxon>
        <taxon>Thumleimavirales</taxon>
        <taxon>Druskaviridae</taxon>
        <taxon>Tredecimvirus</taxon>
        <taxon>Tredecimvirus thailandense</taxon>
        <taxon>Tredecimvirus HVTV1</taxon>
    </lineage>
</organism>
<proteinExistence type="predicted"/>
<evidence type="ECO:0000313" key="2">
    <source>
        <dbReference type="Proteomes" id="UP000011137"/>
    </source>
</evidence>
<dbReference type="GeneID" id="14477283"/>
<dbReference type="Proteomes" id="UP000011137">
    <property type="component" value="Segment"/>
</dbReference>
<dbReference type="EMBL" id="KC117377">
    <property type="protein sequence ID" value="AGC34412.1"/>
    <property type="molecule type" value="Genomic_DNA"/>
</dbReference>
<dbReference type="KEGG" id="vg:14477283"/>
<evidence type="ECO:0000313" key="1">
    <source>
        <dbReference type="EMBL" id="AGC34412.1"/>
    </source>
</evidence>
<sequence length="88" mass="10301">MRDYQDALRLARREAEKRYPEGEYTVQTLIWCDGDFRVMVRHGMGQAGGEEVNNALAERIVVTPFQKKIQLIEVTDSERYTVHKEEDI</sequence>